<evidence type="ECO:0000313" key="11">
    <source>
        <dbReference type="Proteomes" id="UP000324832"/>
    </source>
</evidence>
<feature type="domain" description="C2H2-type" evidence="9">
    <location>
        <begin position="270"/>
        <end position="297"/>
    </location>
</feature>
<dbReference type="PROSITE" id="PS00028">
    <property type="entry name" value="ZINC_FINGER_C2H2_1"/>
    <property type="match status" value="4"/>
</dbReference>
<dbReference type="InterPro" id="IPR050888">
    <property type="entry name" value="ZnF_C2H2-type_TF"/>
</dbReference>
<organism evidence="10 11">
    <name type="scientific">Leptidea sinapis</name>
    <dbReference type="NCBI Taxonomy" id="189913"/>
    <lineage>
        <taxon>Eukaryota</taxon>
        <taxon>Metazoa</taxon>
        <taxon>Ecdysozoa</taxon>
        <taxon>Arthropoda</taxon>
        <taxon>Hexapoda</taxon>
        <taxon>Insecta</taxon>
        <taxon>Pterygota</taxon>
        <taxon>Neoptera</taxon>
        <taxon>Endopterygota</taxon>
        <taxon>Lepidoptera</taxon>
        <taxon>Glossata</taxon>
        <taxon>Ditrysia</taxon>
        <taxon>Papilionoidea</taxon>
        <taxon>Pieridae</taxon>
        <taxon>Dismorphiinae</taxon>
        <taxon>Leptidea</taxon>
    </lineage>
</organism>
<keyword evidence="4 7" id="KW-0863">Zinc-finger</keyword>
<proteinExistence type="predicted"/>
<feature type="compositionally biased region" description="Basic and acidic residues" evidence="8">
    <location>
        <begin position="1"/>
        <end position="16"/>
    </location>
</feature>
<feature type="compositionally biased region" description="Polar residues" evidence="8">
    <location>
        <begin position="82"/>
        <end position="96"/>
    </location>
</feature>
<reference evidence="10 11" key="1">
    <citation type="submission" date="2017-07" db="EMBL/GenBank/DDBJ databases">
        <authorList>
            <person name="Talla V."/>
            <person name="Backstrom N."/>
        </authorList>
    </citation>
    <scope>NUCLEOTIDE SEQUENCE [LARGE SCALE GENOMIC DNA]</scope>
</reference>
<dbReference type="Proteomes" id="UP000324832">
    <property type="component" value="Unassembled WGS sequence"/>
</dbReference>
<evidence type="ECO:0000256" key="3">
    <source>
        <dbReference type="ARBA" id="ARBA00022737"/>
    </source>
</evidence>
<comment type="subcellular location">
    <subcellularLocation>
        <location evidence="1">Nucleus</location>
    </subcellularLocation>
</comment>
<dbReference type="SMART" id="SM00355">
    <property type="entry name" value="ZnF_C2H2"/>
    <property type="match status" value="6"/>
</dbReference>
<evidence type="ECO:0000256" key="5">
    <source>
        <dbReference type="ARBA" id="ARBA00022833"/>
    </source>
</evidence>
<name>A0A5E4Q466_9NEOP</name>
<keyword evidence="11" id="KW-1185">Reference proteome</keyword>
<feature type="domain" description="C2H2-type" evidence="9">
    <location>
        <begin position="209"/>
        <end position="236"/>
    </location>
</feature>
<evidence type="ECO:0000313" key="10">
    <source>
        <dbReference type="EMBL" id="VVC91825.1"/>
    </source>
</evidence>
<dbReference type="OrthoDB" id="427030at2759"/>
<feature type="domain" description="C2H2-type" evidence="9">
    <location>
        <begin position="151"/>
        <end position="179"/>
    </location>
</feature>
<keyword evidence="2" id="KW-0479">Metal-binding</keyword>
<keyword evidence="6" id="KW-0539">Nucleus</keyword>
<evidence type="ECO:0000256" key="4">
    <source>
        <dbReference type="ARBA" id="ARBA00022771"/>
    </source>
</evidence>
<dbReference type="SUPFAM" id="SSF57667">
    <property type="entry name" value="beta-beta-alpha zinc fingers"/>
    <property type="match status" value="3"/>
</dbReference>
<evidence type="ECO:0000256" key="6">
    <source>
        <dbReference type="ARBA" id="ARBA00023242"/>
    </source>
</evidence>
<dbReference type="GO" id="GO:0008270">
    <property type="term" value="F:zinc ion binding"/>
    <property type="evidence" value="ECO:0007669"/>
    <property type="project" value="UniProtKB-KW"/>
</dbReference>
<dbReference type="Gene3D" id="3.30.160.60">
    <property type="entry name" value="Classic Zinc Finger"/>
    <property type="match status" value="3"/>
</dbReference>
<dbReference type="PROSITE" id="PS50157">
    <property type="entry name" value="ZINC_FINGER_C2H2_2"/>
    <property type="match status" value="4"/>
</dbReference>
<evidence type="ECO:0000256" key="8">
    <source>
        <dbReference type="SAM" id="MobiDB-lite"/>
    </source>
</evidence>
<dbReference type="GO" id="GO:0005634">
    <property type="term" value="C:nucleus"/>
    <property type="evidence" value="ECO:0007669"/>
    <property type="project" value="UniProtKB-SubCell"/>
</dbReference>
<evidence type="ECO:0000256" key="2">
    <source>
        <dbReference type="ARBA" id="ARBA00022723"/>
    </source>
</evidence>
<dbReference type="InterPro" id="IPR036236">
    <property type="entry name" value="Znf_C2H2_sf"/>
</dbReference>
<keyword evidence="3" id="KW-0677">Repeat</keyword>
<evidence type="ECO:0000256" key="7">
    <source>
        <dbReference type="PROSITE-ProRule" id="PRU00042"/>
    </source>
</evidence>
<dbReference type="PANTHER" id="PTHR24406">
    <property type="entry name" value="TRANSCRIPTIONAL REPRESSOR CTCFL-RELATED"/>
    <property type="match status" value="1"/>
</dbReference>
<feature type="region of interest" description="Disordered" evidence="8">
    <location>
        <begin position="82"/>
        <end position="110"/>
    </location>
</feature>
<keyword evidence="5" id="KW-0862">Zinc</keyword>
<dbReference type="Pfam" id="PF00096">
    <property type="entry name" value="zf-C2H2"/>
    <property type="match status" value="3"/>
</dbReference>
<feature type="region of interest" description="Disordered" evidence="8">
    <location>
        <begin position="1"/>
        <end position="52"/>
    </location>
</feature>
<gene>
    <name evidence="10" type="ORF">LSINAPIS_LOCUS4393</name>
</gene>
<feature type="domain" description="C2H2-type" evidence="9">
    <location>
        <begin position="180"/>
        <end position="208"/>
    </location>
</feature>
<dbReference type="AlphaFoldDB" id="A0A5E4Q466"/>
<dbReference type="EMBL" id="FZQP02001115">
    <property type="protein sequence ID" value="VVC91825.1"/>
    <property type="molecule type" value="Genomic_DNA"/>
</dbReference>
<evidence type="ECO:0000256" key="1">
    <source>
        <dbReference type="ARBA" id="ARBA00004123"/>
    </source>
</evidence>
<accession>A0A5E4Q466</accession>
<dbReference type="InterPro" id="IPR013087">
    <property type="entry name" value="Znf_C2H2_type"/>
</dbReference>
<evidence type="ECO:0000259" key="9">
    <source>
        <dbReference type="PROSITE" id="PS50157"/>
    </source>
</evidence>
<sequence length="377" mass="42900">MSKRESNDRNERKYPNDYENLLSQHNLESTRSKQELPSFPGFSNAETQTKTSDMKIQGVQAGIGAWPYNPWWMLASTSKNIPSQDEFSESSDQASRVKQEPSGADTPDHEPLQNELEQFQTATPPAGLDCFCDDCSDPFCDSSVGICRKLFHCPHCRKSYLTILEFNTHLTGVHPTQKPFRCQICLEPFYKKSQLRRHLDSNHSRKDVNKCSVCSKYIKDKSNLRKHMQVHTGRVPQKQFKCDLCNNKRYMSLDRLNNHKVVCTGEKTLKFCDMCNKVFDNSRSLNSHKKVHSRELKCNLCGEQLRSLHQFNEHRVLCLTKTTDIGGNASTSTGNVNNCCTEPGLCEHDKPAYLNIPSYAAGRVFEATLSTLKSDSN</sequence>
<dbReference type="FunFam" id="3.30.160.60:FF:000145">
    <property type="entry name" value="Zinc finger protein 574"/>
    <property type="match status" value="1"/>
</dbReference>
<protein>
    <recommendedName>
        <fullName evidence="9">C2H2-type domain-containing protein</fullName>
    </recommendedName>
</protein>